<dbReference type="InterPro" id="IPR050351">
    <property type="entry name" value="BphY/WalK/GraS-like"/>
</dbReference>
<evidence type="ECO:0000256" key="10">
    <source>
        <dbReference type="ARBA" id="ARBA00023012"/>
    </source>
</evidence>
<evidence type="ECO:0000259" key="12">
    <source>
        <dbReference type="PROSITE" id="PS50109"/>
    </source>
</evidence>
<dbReference type="Gene3D" id="3.30.450.20">
    <property type="entry name" value="PAS domain"/>
    <property type="match status" value="1"/>
</dbReference>
<keyword evidence="5" id="KW-0812">Transmembrane</keyword>
<keyword evidence="8" id="KW-0067">ATP-binding</keyword>
<evidence type="ECO:0000256" key="4">
    <source>
        <dbReference type="ARBA" id="ARBA00022679"/>
    </source>
</evidence>
<keyword evidence="7" id="KW-0418">Kinase</keyword>
<keyword evidence="14" id="KW-1185">Reference proteome</keyword>
<evidence type="ECO:0000313" key="14">
    <source>
        <dbReference type="Proteomes" id="UP000031189"/>
    </source>
</evidence>
<dbReference type="AlphaFoldDB" id="A0A0B3VMN7"/>
<name>A0A0B3VMN7_9FIRM</name>
<keyword evidence="11" id="KW-0472">Membrane</keyword>
<dbReference type="PROSITE" id="PS50109">
    <property type="entry name" value="HIS_KIN"/>
    <property type="match status" value="1"/>
</dbReference>
<sequence length="660" mass="77683">LIYSNIFLDLLFVSVIFFKTYIIYIEQPNIKYSKTESNLNRSAINMKLYDERLNNYRMVNKILQEDYDLKEKNLHILLGQFKKSALLIDEENYIINNDVVFKNMFHSYNDYHAAIKLDDFLNDNMIEKEKFLQSIENARYYSESVITEISTKDGRIFECVFSLYEEYESSSVICILSDITYEKKIALKIQENDIKYKKIVENIPYSIILEKNKEIIYNNNKLDIDLNNSTIKNIILNSATKGEINYIDGENKEISLYVDRIKFIEDNEEISLIEIKDISNYKNLLSKLEMSTNQYKTLIDTIPEAICVLDYESKEFEYANDTFFELFKIQDIENMDLDEIYNDIAISSGNINENIKYIRKTLKDGYGGLVNIESSVVLINVNKSNKMVLIIRDITEEIKVESMKKEILESEIINKDKDDFFINMSHELLTPANLLHSSNQFIERNCKDIIKREPNGEFANCIFVMKKHVEILITLINKIMELSKLEEDNHKESNNIYDIVSLCEDIVTQLNKYTAYKGINIVFDTEEEEIYTRIDSDDITKAILTLLSVVVKNSRIKSTIDFNIKTKVDKVIITIENFKRYNYEQYLDNYEEKILNLSMSIAKLIINKYKGKVDMKTNKDDCILIEMEFNMEKNINDNEKTIKIIDENFIYNEYKKICDL</sequence>
<dbReference type="STRING" id="1577792.QX51_04925"/>
<evidence type="ECO:0000256" key="6">
    <source>
        <dbReference type="ARBA" id="ARBA00022741"/>
    </source>
</evidence>
<dbReference type="CDD" id="cd00082">
    <property type="entry name" value="HisKA"/>
    <property type="match status" value="1"/>
</dbReference>
<keyword evidence="10" id="KW-0902">Two-component regulatory system</keyword>
<reference evidence="13 14" key="1">
    <citation type="submission" date="2014-12" db="EMBL/GenBank/DDBJ databases">
        <title>Draft genome sequence of Terrisporobacter sp. 08-306576, isolated from the blood culture of a bacteremia patient.</title>
        <authorList>
            <person name="Lund L.C."/>
            <person name="Sydenham T.V."/>
            <person name="Hogh S.V."/>
            <person name="Skov M.N."/>
            <person name="Kemp M."/>
            <person name="Justesen U.S."/>
        </authorList>
    </citation>
    <scope>NUCLEOTIDE SEQUENCE [LARGE SCALE GENOMIC DNA]</scope>
    <source>
        <strain evidence="13 14">08-306576</strain>
    </source>
</reference>
<dbReference type="Proteomes" id="UP000031189">
    <property type="component" value="Unassembled WGS sequence"/>
</dbReference>
<comment type="catalytic activity">
    <reaction evidence="1">
        <text>ATP + protein L-histidine = ADP + protein N-phospho-L-histidine.</text>
        <dbReference type="EC" id="2.7.13.3"/>
    </reaction>
</comment>
<keyword evidence="4" id="KW-0808">Transferase</keyword>
<dbReference type="InterPro" id="IPR036890">
    <property type="entry name" value="HATPase_C_sf"/>
</dbReference>
<accession>A0A0B3VMN7</accession>
<evidence type="ECO:0000256" key="2">
    <source>
        <dbReference type="ARBA" id="ARBA00004141"/>
    </source>
</evidence>
<dbReference type="InterPro" id="IPR000014">
    <property type="entry name" value="PAS"/>
</dbReference>
<dbReference type="GO" id="GO:0000155">
    <property type="term" value="F:phosphorelay sensor kinase activity"/>
    <property type="evidence" value="ECO:0007669"/>
    <property type="project" value="InterPro"/>
</dbReference>
<feature type="domain" description="Histidine kinase" evidence="12">
    <location>
        <begin position="423"/>
        <end position="633"/>
    </location>
</feature>
<comment type="caution">
    <text evidence="13">The sequence shown here is derived from an EMBL/GenBank/DDBJ whole genome shotgun (WGS) entry which is preliminary data.</text>
</comment>
<keyword evidence="6" id="KW-0547">Nucleotide-binding</keyword>
<evidence type="ECO:0000256" key="5">
    <source>
        <dbReference type="ARBA" id="ARBA00022692"/>
    </source>
</evidence>
<dbReference type="Gene3D" id="3.30.565.10">
    <property type="entry name" value="Histidine kinase-like ATPase, C-terminal domain"/>
    <property type="match status" value="1"/>
</dbReference>
<feature type="non-terminal residue" evidence="13">
    <location>
        <position position="1"/>
    </location>
</feature>
<evidence type="ECO:0000256" key="1">
    <source>
        <dbReference type="ARBA" id="ARBA00000085"/>
    </source>
</evidence>
<dbReference type="EMBL" id="JWHR01000052">
    <property type="protein sequence ID" value="KHS58046.1"/>
    <property type="molecule type" value="Genomic_DNA"/>
</dbReference>
<organism evidence="13 14">
    <name type="scientific">Terrisporobacter othiniensis</name>
    <dbReference type="NCBI Taxonomy" id="1577792"/>
    <lineage>
        <taxon>Bacteria</taxon>
        <taxon>Bacillati</taxon>
        <taxon>Bacillota</taxon>
        <taxon>Clostridia</taxon>
        <taxon>Peptostreptococcales</taxon>
        <taxon>Peptostreptococcaceae</taxon>
        <taxon>Terrisporobacter</taxon>
    </lineage>
</organism>
<dbReference type="InterPro" id="IPR036097">
    <property type="entry name" value="HisK_dim/P_sf"/>
</dbReference>
<dbReference type="RefSeq" id="WP_039678791.1">
    <property type="nucleotide sequence ID" value="NZ_JWHR01000052.1"/>
</dbReference>
<evidence type="ECO:0000256" key="9">
    <source>
        <dbReference type="ARBA" id="ARBA00022989"/>
    </source>
</evidence>
<dbReference type="Pfam" id="PF13188">
    <property type="entry name" value="PAS_8"/>
    <property type="match status" value="1"/>
</dbReference>
<dbReference type="PANTHER" id="PTHR42878">
    <property type="entry name" value="TWO-COMPONENT HISTIDINE KINASE"/>
    <property type="match status" value="1"/>
</dbReference>
<dbReference type="GO" id="GO:0030295">
    <property type="term" value="F:protein kinase activator activity"/>
    <property type="evidence" value="ECO:0007669"/>
    <property type="project" value="TreeGrafter"/>
</dbReference>
<keyword evidence="9" id="KW-1133">Transmembrane helix</keyword>
<evidence type="ECO:0000256" key="11">
    <source>
        <dbReference type="ARBA" id="ARBA00023136"/>
    </source>
</evidence>
<proteinExistence type="predicted"/>
<dbReference type="InterPro" id="IPR005467">
    <property type="entry name" value="His_kinase_dom"/>
</dbReference>
<dbReference type="SUPFAM" id="SSF47384">
    <property type="entry name" value="Homodimeric domain of signal transducing histidine kinase"/>
    <property type="match status" value="1"/>
</dbReference>
<evidence type="ECO:0000313" key="13">
    <source>
        <dbReference type="EMBL" id="KHS58046.1"/>
    </source>
</evidence>
<dbReference type="GO" id="GO:0016020">
    <property type="term" value="C:membrane"/>
    <property type="evidence" value="ECO:0007669"/>
    <property type="project" value="UniProtKB-SubCell"/>
</dbReference>
<gene>
    <name evidence="13" type="ORF">QX51_04925</name>
</gene>
<dbReference type="Gene3D" id="1.10.287.130">
    <property type="match status" value="1"/>
</dbReference>
<dbReference type="GO" id="GO:0000156">
    <property type="term" value="F:phosphorelay response regulator activity"/>
    <property type="evidence" value="ECO:0007669"/>
    <property type="project" value="TreeGrafter"/>
</dbReference>
<comment type="subcellular location">
    <subcellularLocation>
        <location evidence="2">Membrane</location>
        <topology evidence="2">Multi-pass membrane protein</topology>
    </subcellularLocation>
</comment>
<evidence type="ECO:0000256" key="3">
    <source>
        <dbReference type="ARBA" id="ARBA00012438"/>
    </source>
</evidence>
<dbReference type="EC" id="2.7.13.3" evidence="3"/>
<dbReference type="SUPFAM" id="SSF55785">
    <property type="entry name" value="PYP-like sensor domain (PAS domain)"/>
    <property type="match status" value="1"/>
</dbReference>
<evidence type="ECO:0000256" key="8">
    <source>
        <dbReference type="ARBA" id="ARBA00022840"/>
    </source>
</evidence>
<dbReference type="GO" id="GO:0005524">
    <property type="term" value="F:ATP binding"/>
    <property type="evidence" value="ECO:0007669"/>
    <property type="project" value="UniProtKB-KW"/>
</dbReference>
<dbReference type="InterPro" id="IPR035965">
    <property type="entry name" value="PAS-like_dom_sf"/>
</dbReference>
<protein>
    <recommendedName>
        <fullName evidence="3">histidine kinase</fullName>
        <ecNumber evidence="3">2.7.13.3</ecNumber>
    </recommendedName>
</protein>
<evidence type="ECO:0000256" key="7">
    <source>
        <dbReference type="ARBA" id="ARBA00022777"/>
    </source>
</evidence>
<dbReference type="PANTHER" id="PTHR42878:SF7">
    <property type="entry name" value="SENSOR HISTIDINE KINASE GLRK"/>
    <property type="match status" value="1"/>
</dbReference>
<dbReference type="InterPro" id="IPR003661">
    <property type="entry name" value="HisK_dim/P_dom"/>
</dbReference>
<dbReference type="GO" id="GO:0007234">
    <property type="term" value="P:osmosensory signaling via phosphorelay pathway"/>
    <property type="evidence" value="ECO:0007669"/>
    <property type="project" value="TreeGrafter"/>
</dbReference>